<comment type="pathway">
    <text evidence="1 7">Amino-acid biosynthesis; L-proline biosynthesis; L-glutamate 5-semialdehyde from L-glutamate: step 2/2.</text>
</comment>
<evidence type="ECO:0000313" key="10">
    <source>
        <dbReference type="Proteomes" id="UP001162891"/>
    </source>
</evidence>
<gene>
    <name evidence="7 9" type="primary">proA</name>
    <name evidence="9" type="ORF">AMOR_27680</name>
</gene>
<name>A0ABM7WW87_9BACT</name>
<dbReference type="InterPro" id="IPR016161">
    <property type="entry name" value="Ald_DH/histidinol_DH"/>
</dbReference>
<dbReference type="Gene3D" id="3.40.309.10">
    <property type="entry name" value="Aldehyde Dehydrogenase, Chain A, domain 2"/>
    <property type="match status" value="1"/>
</dbReference>
<keyword evidence="7" id="KW-0963">Cytoplasm</keyword>
<dbReference type="CDD" id="cd07079">
    <property type="entry name" value="ALDH_F18-19_ProA-GPR"/>
    <property type="match status" value="1"/>
</dbReference>
<dbReference type="PIRSF" id="PIRSF000151">
    <property type="entry name" value="GPR"/>
    <property type="match status" value="1"/>
</dbReference>
<dbReference type="HAMAP" id="MF_00412">
    <property type="entry name" value="ProA"/>
    <property type="match status" value="1"/>
</dbReference>
<evidence type="ECO:0000256" key="3">
    <source>
        <dbReference type="ARBA" id="ARBA00022650"/>
    </source>
</evidence>
<evidence type="ECO:0000313" key="9">
    <source>
        <dbReference type="EMBL" id="BDG03772.1"/>
    </source>
</evidence>
<keyword evidence="2 7" id="KW-0028">Amino-acid biosynthesis</keyword>
<keyword evidence="10" id="KW-1185">Reference proteome</keyword>
<dbReference type="Gene3D" id="3.40.605.10">
    <property type="entry name" value="Aldehyde Dehydrogenase, Chain A, domain 1"/>
    <property type="match status" value="1"/>
</dbReference>
<evidence type="ECO:0000256" key="4">
    <source>
        <dbReference type="ARBA" id="ARBA00022857"/>
    </source>
</evidence>
<dbReference type="NCBIfam" id="NF001221">
    <property type="entry name" value="PRK00197.1"/>
    <property type="match status" value="1"/>
</dbReference>
<evidence type="ECO:0000256" key="7">
    <source>
        <dbReference type="HAMAP-Rule" id="MF_00412"/>
    </source>
</evidence>
<dbReference type="InterPro" id="IPR015590">
    <property type="entry name" value="Aldehyde_DH_dom"/>
</dbReference>
<dbReference type="NCBIfam" id="TIGR00407">
    <property type="entry name" value="proA"/>
    <property type="match status" value="1"/>
</dbReference>
<dbReference type="EC" id="1.2.1.41" evidence="7"/>
<dbReference type="Pfam" id="PF00171">
    <property type="entry name" value="Aldedh"/>
    <property type="match status" value="1"/>
</dbReference>
<accession>A0ABM7WW87</accession>
<keyword evidence="5 7" id="KW-0560">Oxidoreductase</keyword>
<dbReference type="Proteomes" id="UP001162891">
    <property type="component" value="Chromosome"/>
</dbReference>
<comment type="subcellular location">
    <subcellularLocation>
        <location evidence="7">Cytoplasm</location>
    </subcellularLocation>
</comment>
<sequence length="428" mass="45631">MQSEKVQSLAADMRRLAEAARDASRALARADTRAKDLALRAAADAIRGRTKQILAANAEDLESARKAGQNAAYLDRLALDEKRIEGIAKALLDVAALPDPVGEVTQSWRRPNGLEIRKVRIPLGVVLMVYEARPNVTVDAAGLCLKSGNAAILRPGSDALRSSLALAEAFAEGLEKAGLPAASAQVVPTPDREATFELLQLDDLIDLAIPRGGPSLIRAVAERSRVPVVKHYQGVCHLYLDESAPSKQAVDIALNGKVQRPGVCNALECLLLHRGAAAKLLPVVGRALAEAGVELRCDPTALTILKRAGIRAVPAAPEDFGKEFLDKILAIRVVPDLDGALDHIARYGSLHTEAIVTRDLANARRFQREVIASAVMVNASTRFNDGGELGLGAEIGISTTKLHAFGPMGLAELTTQKYLVEGEGHVRQ</sequence>
<keyword evidence="4 7" id="KW-0521">NADP</keyword>
<comment type="catalytic activity">
    <reaction evidence="6 7">
        <text>L-glutamate 5-semialdehyde + phosphate + NADP(+) = L-glutamyl 5-phosphate + NADPH + H(+)</text>
        <dbReference type="Rhea" id="RHEA:19541"/>
        <dbReference type="ChEBI" id="CHEBI:15378"/>
        <dbReference type="ChEBI" id="CHEBI:43474"/>
        <dbReference type="ChEBI" id="CHEBI:57783"/>
        <dbReference type="ChEBI" id="CHEBI:58066"/>
        <dbReference type="ChEBI" id="CHEBI:58274"/>
        <dbReference type="ChEBI" id="CHEBI:58349"/>
        <dbReference type="EC" id="1.2.1.41"/>
    </reaction>
</comment>
<dbReference type="InterPro" id="IPR000965">
    <property type="entry name" value="GPR_dom"/>
</dbReference>
<proteinExistence type="inferred from homology"/>
<evidence type="ECO:0000256" key="2">
    <source>
        <dbReference type="ARBA" id="ARBA00022605"/>
    </source>
</evidence>
<dbReference type="InterPro" id="IPR016163">
    <property type="entry name" value="Ald_DH_C"/>
</dbReference>
<evidence type="ECO:0000256" key="5">
    <source>
        <dbReference type="ARBA" id="ARBA00023002"/>
    </source>
</evidence>
<dbReference type="InterPro" id="IPR016162">
    <property type="entry name" value="Ald_DH_N"/>
</dbReference>
<comment type="function">
    <text evidence="7">Catalyzes the NADPH-dependent reduction of L-glutamate 5-phosphate into L-glutamate 5-semialdehyde and phosphate. The product spontaneously undergoes cyclization to form 1-pyrroline-5-carboxylate.</text>
</comment>
<evidence type="ECO:0000256" key="1">
    <source>
        <dbReference type="ARBA" id="ARBA00004985"/>
    </source>
</evidence>
<comment type="similarity">
    <text evidence="7">Belongs to the gamma-glutamyl phosphate reductase family.</text>
</comment>
<dbReference type="PANTHER" id="PTHR11063">
    <property type="entry name" value="GLUTAMATE SEMIALDEHYDE DEHYDROGENASE"/>
    <property type="match status" value="1"/>
</dbReference>
<dbReference type="PANTHER" id="PTHR11063:SF8">
    <property type="entry name" value="DELTA-1-PYRROLINE-5-CARBOXYLATE SYNTHASE"/>
    <property type="match status" value="1"/>
</dbReference>
<dbReference type="EMBL" id="AP025591">
    <property type="protein sequence ID" value="BDG03772.1"/>
    <property type="molecule type" value="Genomic_DNA"/>
</dbReference>
<evidence type="ECO:0000259" key="8">
    <source>
        <dbReference type="Pfam" id="PF00171"/>
    </source>
</evidence>
<evidence type="ECO:0000256" key="6">
    <source>
        <dbReference type="ARBA" id="ARBA00049024"/>
    </source>
</evidence>
<dbReference type="InterPro" id="IPR020593">
    <property type="entry name" value="G-glutamylP_reductase_CS"/>
</dbReference>
<protein>
    <recommendedName>
        <fullName evidence="7">Gamma-glutamyl phosphate reductase</fullName>
        <shortName evidence="7">GPR</shortName>
        <ecNumber evidence="7">1.2.1.41</ecNumber>
    </recommendedName>
    <alternativeName>
        <fullName evidence="7">Glutamate-5-semialdehyde dehydrogenase</fullName>
    </alternativeName>
    <alternativeName>
        <fullName evidence="7">Glutamyl-gamma-semialdehyde dehydrogenase</fullName>
        <shortName evidence="7">GSA dehydrogenase</shortName>
    </alternativeName>
</protein>
<dbReference type="RefSeq" id="WP_248362108.1">
    <property type="nucleotide sequence ID" value="NZ_AP025591.1"/>
</dbReference>
<dbReference type="InterPro" id="IPR012134">
    <property type="entry name" value="Glu-5-SA_DH"/>
</dbReference>
<dbReference type="SUPFAM" id="SSF53720">
    <property type="entry name" value="ALDH-like"/>
    <property type="match status" value="1"/>
</dbReference>
<feature type="domain" description="Aldehyde dehydrogenase" evidence="8">
    <location>
        <begin position="10"/>
        <end position="290"/>
    </location>
</feature>
<dbReference type="PROSITE" id="PS01223">
    <property type="entry name" value="PROA"/>
    <property type="match status" value="1"/>
</dbReference>
<organism evidence="9 10">
    <name type="scientific">Anaeromyxobacter oryzae</name>
    <dbReference type="NCBI Taxonomy" id="2918170"/>
    <lineage>
        <taxon>Bacteria</taxon>
        <taxon>Pseudomonadati</taxon>
        <taxon>Myxococcota</taxon>
        <taxon>Myxococcia</taxon>
        <taxon>Myxococcales</taxon>
        <taxon>Cystobacterineae</taxon>
        <taxon>Anaeromyxobacteraceae</taxon>
        <taxon>Anaeromyxobacter</taxon>
    </lineage>
</organism>
<keyword evidence="3 7" id="KW-0641">Proline biosynthesis</keyword>
<reference evidence="10" key="1">
    <citation type="journal article" date="2022" name="Int. J. Syst. Evol. Microbiol.">
        <title>Anaeromyxobacter oryzae sp. nov., Anaeromyxobacter diazotrophicus sp. nov. and Anaeromyxobacter paludicola sp. nov., isolated from paddy soils.</title>
        <authorList>
            <person name="Itoh H."/>
            <person name="Xu Z."/>
            <person name="Mise K."/>
            <person name="Masuda Y."/>
            <person name="Ushijima N."/>
            <person name="Hayakawa C."/>
            <person name="Shiratori Y."/>
            <person name="Senoo K."/>
        </authorList>
    </citation>
    <scope>NUCLEOTIDE SEQUENCE [LARGE SCALE GENOMIC DNA]</scope>
    <source>
        <strain evidence="10">Red232</strain>
    </source>
</reference>